<evidence type="ECO:0000313" key="2">
    <source>
        <dbReference type="EMBL" id="GIZ47965.1"/>
    </source>
</evidence>
<proteinExistence type="predicted"/>
<keyword evidence="3" id="KW-1185">Reference proteome</keyword>
<dbReference type="RefSeq" id="XP_044662452.1">
    <property type="nucleotide sequence ID" value="XM_044806517.1"/>
</dbReference>
<dbReference type="Proteomes" id="UP000825890">
    <property type="component" value="Unassembled WGS sequence"/>
</dbReference>
<organism evidence="2 3">
    <name type="scientific">Cercospora kikuchii</name>
    <dbReference type="NCBI Taxonomy" id="84275"/>
    <lineage>
        <taxon>Eukaryota</taxon>
        <taxon>Fungi</taxon>
        <taxon>Dikarya</taxon>
        <taxon>Ascomycota</taxon>
        <taxon>Pezizomycotina</taxon>
        <taxon>Dothideomycetes</taxon>
        <taxon>Dothideomycetidae</taxon>
        <taxon>Mycosphaerellales</taxon>
        <taxon>Mycosphaerellaceae</taxon>
        <taxon>Cercospora</taxon>
    </lineage>
</organism>
<dbReference type="InterPro" id="IPR001810">
    <property type="entry name" value="F-box_dom"/>
</dbReference>
<sequence length="559" mass="65569">MDELPVELLAQIVDYCDHYSRKQLRCINKNFHDLATPLIFDEVYVATFKHSLAKFTSIASCHLAKHVRKLVFFNDMLPKYTQIQWERSICNRPDFRWWRAKRAHRYPDEPRLGNNSEAMIGGIFTRAREEYDQIPRHLLTKQELKAGWQAYRRYYREQESWTDYRESWKFQSAFCELPNVQEVLVANATYNDRNFNSRPFWRRFYRGTYIGPDSWKRGYAGGVIADEHLFEITEKATLCVYEAMARRHEQGSSPIVRLKIQHLMQNESTLANNWRKGRRQPRDLKRHSHLQVPQRLWLAKPFAHLTDFSLRLDSNESVDRCYISEQIHQLLIEAQELRRLVLTLEHPSVAGIRSFDEEDHEAYSGEFEGEYGDPHYSGEACLLHATSVIWPKIEHLAISVPFCAKKFIRFLKLHSSTLRSLEFHQALVYDVPTLLEQIPKVVHLDHVYIKTLVHIGTELRHPQYAGPFDKAWFLADSTDFDAPYEQSMKAYLLGKSPAMPDLLEDHLGRLCPQDRTDRTGIEPVNTIFYPSTFRELDYVKLESPTPEDVLRAGTSFSVD</sequence>
<dbReference type="AlphaFoldDB" id="A0A9P3CXX6"/>
<reference evidence="2 3" key="1">
    <citation type="submission" date="2021-01" db="EMBL/GenBank/DDBJ databases">
        <title>Cercospora kikuchii MAFF 305040 whole genome shotgun sequence.</title>
        <authorList>
            <person name="Kashiwa T."/>
            <person name="Suzuki T."/>
        </authorList>
    </citation>
    <scope>NUCLEOTIDE SEQUENCE [LARGE SCALE GENOMIC DNA]</scope>
    <source>
        <strain evidence="2 3">MAFF 305040</strain>
    </source>
</reference>
<comment type="caution">
    <text evidence="2">The sequence shown here is derived from an EMBL/GenBank/DDBJ whole genome shotgun (WGS) entry which is preliminary data.</text>
</comment>
<evidence type="ECO:0000313" key="3">
    <source>
        <dbReference type="Proteomes" id="UP000825890"/>
    </source>
</evidence>
<accession>A0A9P3CXX6</accession>
<dbReference type="GeneID" id="68296615"/>
<dbReference type="Pfam" id="PF00646">
    <property type="entry name" value="F-box"/>
    <property type="match status" value="1"/>
</dbReference>
<name>A0A9P3CXX6_9PEZI</name>
<dbReference type="PROSITE" id="PS50181">
    <property type="entry name" value="FBOX"/>
    <property type="match status" value="1"/>
</dbReference>
<dbReference type="EMBL" id="BOLY01000007">
    <property type="protein sequence ID" value="GIZ47965.1"/>
    <property type="molecule type" value="Genomic_DNA"/>
</dbReference>
<dbReference type="OrthoDB" id="3647985at2759"/>
<evidence type="ECO:0000259" key="1">
    <source>
        <dbReference type="PROSITE" id="PS50181"/>
    </source>
</evidence>
<feature type="domain" description="F-box" evidence="1">
    <location>
        <begin position="1"/>
        <end position="47"/>
    </location>
</feature>
<protein>
    <recommendedName>
        <fullName evidence="1">F-box domain-containing protein</fullName>
    </recommendedName>
</protein>
<gene>
    <name evidence="2" type="ORF">CKM354_001104000</name>
</gene>